<proteinExistence type="predicted"/>
<reference evidence="1 2" key="1">
    <citation type="journal article" date="2018" name="New Phytol.">
        <title>Phylogenomics of Endogonaceae and evolution of mycorrhizas within Mucoromycota.</title>
        <authorList>
            <person name="Chang Y."/>
            <person name="Desiro A."/>
            <person name="Na H."/>
            <person name="Sandor L."/>
            <person name="Lipzen A."/>
            <person name="Clum A."/>
            <person name="Barry K."/>
            <person name="Grigoriev I.V."/>
            <person name="Martin F.M."/>
            <person name="Stajich J.E."/>
            <person name="Smith M.E."/>
            <person name="Bonito G."/>
            <person name="Spatafora J.W."/>
        </authorList>
    </citation>
    <scope>NUCLEOTIDE SEQUENCE [LARGE SCALE GENOMIC DNA]</scope>
    <source>
        <strain evidence="1 2">GMNB39</strain>
    </source>
</reference>
<comment type="caution">
    <text evidence="1">The sequence shown here is derived from an EMBL/GenBank/DDBJ whole genome shotgun (WGS) entry which is preliminary data.</text>
</comment>
<dbReference type="Gene3D" id="3.80.10.10">
    <property type="entry name" value="Ribonuclease Inhibitor"/>
    <property type="match status" value="1"/>
</dbReference>
<protein>
    <recommendedName>
        <fullName evidence="3">F-box domain-containing protein</fullName>
    </recommendedName>
</protein>
<dbReference type="InterPro" id="IPR032675">
    <property type="entry name" value="LRR_dom_sf"/>
</dbReference>
<evidence type="ECO:0000313" key="2">
    <source>
        <dbReference type="Proteomes" id="UP000268093"/>
    </source>
</evidence>
<dbReference type="Proteomes" id="UP000268093">
    <property type="component" value="Unassembled WGS sequence"/>
</dbReference>
<name>A0A433D482_9FUNG</name>
<evidence type="ECO:0000313" key="1">
    <source>
        <dbReference type="EMBL" id="RUP45635.1"/>
    </source>
</evidence>
<evidence type="ECO:0008006" key="3">
    <source>
        <dbReference type="Google" id="ProtNLM"/>
    </source>
</evidence>
<sequence>MPSKPFNPHSLPLDLFVSALACTSWYKEARPLLGECTDLLFHGFRHSIQETRCIAELPTESRHSGLDYPDQMERIVVDFTRCANEGNYVATLAALETVLSLCPAKLTNLLVNISCPIPTPSPVLYRPFTRPQPLCSSVKCLELFGTEDTGKNHMNDLISALSPHLETLKLTKFTLNSGTYHALGKCTSLREIELNNVGDEERLPTEPEQRHFAYSCNRQRNIDATASVLTVLCPQLESFTLVTSADSLSPAVTLYNMIAFLKRCSGLKRLRIVGNKDVNDWFMFWCLLRGVDGRRLEHIDLEGCTNLVGSVVPKRKGKGSWPRLRSLSLQGCDGVSAWFVKRAVRVCPKLEEVVLPRHLNGEGEIGLAKRGFGCEQNGRWRRVKVKPTLKKDSVRAIASWMLKLKNVSSNER</sequence>
<accession>A0A433D482</accession>
<dbReference type="AlphaFoldDB" id="A0A433D482"/>
<keyword evidence="2" id="KW-1185">Reference proteome</keyword>
<dbReference type="SUPFAM" id="SSF52047">
    <property type="entry name" value="RNI-like"/>
    <property type="match status" value="1"/>
</dbReference>
<gene>
    <name evidence="1" type="ORF">BC936DRAFT_147918</name>
</gene>
<dbReference type="EMBL" id="RBNI01006981">
    <property type="protein sequence ID" value="RUP45635.1"/>
    <property type="molecule type" value="Genomic_DNA"/>
</dbReference>
<organism evidence="1 2">
    <name type="scientific">Jimgerdemannia flammicorona</name>
    <dbReference type="NCBI Taxonomy" id="994334"/>
    <lineage>
        <taxon>Eukaryota</taxon>
        <taxon>Fungi</taxon>
        <taxon>Fungi incertae sedis</taxon>
        <taxon>Mucoromycota</taxon>
        <taxon>Mucoromycotina</taxon>
        <taxon>Endogonomycetes</taxon>
        <taxon>Endogonales</taxon>
        <taxon>Endogonaceae</taxon>
        <taxon>Jimgerdemannia</taxon>
    </lineage>
</organism>